<accession>A0A5B7IBS9</accession>
<evidence type="ECO:0000313" key="1">
    <source>
        <dbReference type="EMBL" id="MPC78967.1"/>
    </source>
</evidence>
<reference evidence="1 2" key="1">
    <citation type="submission" date="2019-05" db="EMBL/GenBank/DDBJ databases">
        <title>Another draft genome of Portunus trituberculatus and its Hox gene families provides insights of decapod evolution.</title>
        <authorList>
            <person name="Jeong J.-H."/>
            <person name="Song I."/>
            <person name="Kim S."/>
            <person name="Choi T."/>
            <person name="Kim D."/>
            <person name="Ryu S."/>
            <person name="Kim W."/>
        </authorList>
    </citation>
    <scope>NUCLEOTIDE SEQUENCE [LARGE SCALE GENOMIC DNA]</scope>
    <source>
        <tissue evidence="1">Muscle</tissue>
    </source>
</reference>
<dbReference type="Proteomes" id="UP000324222">
    <property type="component" value="Unassembled WGS sequence"/>
</dbReference>
<gene>
    <name evidence="1" type="ORF">E2C01_073476</name>
</gene>
<name>A0A5B7IBS9_PORTR</name>
<protein>
    <submittedName>
        <fullName evidence="1">Uncharacterized protein</fullName>
    </submittedName>
</protein>
<proteinExistence type="predicted"/>
<comment type="caution">
    <text evidence="1">The sequence shown here is derived from an EMBL/GenBank/DDBJ whole genome shotgun (WGS) entry which is preliminary data.</text>
</comment>
<organism evidence="1 2">
    <name type="scientific">Portunus trituberculatus</name>
    <name type="common">Swimming crab</name>
    <name type="synonym">Neptunus trituberculatus</name>
    <dbReference type="NCBI Taxonomy" id="210409"/>
    <lineage>
        <taxon>Eukaryota</taxon>
        <taxon>Metazoa</taxon>
        <taxon>Ecdysozoa</taxon>
        <taxon>Arthropoda</taxon>
        <taxon>Crustacea</taxon>
        <taxon>Multicrustacea</taxon>
        <taxon>Malacostraca</taxon>
        <taxon>Eumalacostraca</taxon>
        <taxon>Eucarida</taxon>
        <taxon>Decapoda</taxon>
        <taxon>Pleocyemata</taxon>
        <taxon>Brachyura</taxon>
        <taxon>Eubrachyura</taxon>
        <taxon>Portunoidea</taxon>
        <taxon>Portunidae</taxon>
        <taxon>Portuninae</taxon>
        <taxon>Portunus</taxon>
    </lineage>
</organism>
<keyword evidence="2" id="KW-1185">Reference proteome</keyword>
<dbReference type="AlphaFoldDB" id="A0A5B7IBS9"/>
<evidence type="ECO:0000313" key="2">
    <source>
        <dbReference type="Proteomes" id="UP000324222"/>
    </source>
</evidence>
<sequence length="63" mass="6586">MGVQGHGAGRSLRPTMTSVWVGSWKGRDGGVESGKVSAAPSWFGSAGLRRNNLEHPANHICGL</sequence>
<dbReference type="EMBL" id="VSRR010049832">
    <property type="protein sequence ID" value="MPC78967.1"/>
    <property type="molecule type" value="Genomic_DNA"/>
</dbReference>